<comment type="caution">
    <text evidence="1">The sequence shown here is derived from an EMBL/GenBank/DDBJ whole genome shotgun (WGS) entry which is preliminary data.</text>
</comment>
<reference evidence="2" key="1">
    <citation type="submission" date="2016-06" db="EMBL/GenBank/DDBJ databases">
        <title>Parallel loss of symbiosis genes in relatives of nitrogen-fixing non-legume Parasponia.</title>
        <authorList>
            <person name="Van Velzen R."/>
            <person name="Holmer R."/>
            <person name="Bu F."/>
            <person name="Rutten L."/>
            <person name="Van Zeijl A."/>
            <person name="Liu W."/>
            <person name="Santuari L."/>
            <person name="Cao Q."/>
            <person name="Sharma T."/>
            <person name="Shen D."/>
            <person name="Roswanjaya Y."/>
            <person name="Wardhani T."/>
            <person name="Kalhor M.S."/>
            <person name="Jansen J."/>
            <person name="Van den Hoogen J."/>
            <person name="Gungor B."/>
            <person name="Hartog M."/>
            <person name="Hontelez J."/>
            <person name="Verver J."/>
            <person name="Yang W.-C."/>
            <person name="Schijlen E."/>
            <person name="Repin R."/>
            <person name="Schilthuizen M."/>
            <person name="Schranz E."/>
            <person name="Heidstra R."/>
            <person name="Miyata K."/>
            <person name="Fedorova E."/>
            <person name="Kohlen W."/>
            <person name="Bisseling T."/>
            <person name="Smit S."/>
            <person name="Geurts R."/>
        </authorList>
    </citation>
    <scope>NUCLEOTIDE SEQUENCE [LARGE SCALE GENOMIC DNA]</scope>
    <source>
        <strain evidence="2">cv. WU1-14</strain>
    </source>
</reference>
<organism evidence="1 2">
    <name type="scientific">Parasponia andersonii</name>
    <name type="common">Sponia andersonii</name>
    <dbReference type="NCBI Taxonomy" id="3476"/>
    <lineage>
        <taxon>Eukaryota</taxon>
        <taxon>Viridiplantae</taxon>
        <taxon>Streptophyta</taxon>
        <taxon>Embryophyta</taxon>
        <taxon>Tracheophyta</taxon>
        <taxon>Spermatophyta</taxon>
        <taxon>Magnoliopsida</taxon>
        <taxon>eudicotyledons</taxon>
        <taxon>Gunneridae</taxon>
        <taxon>Pentapetalae</taxon>
        <taxon>rosids</taxon>
        <taxon>fabids</taxon>
        <taxon>Rosales</taxon>
        <taxon>Cannabaceae</taxon>
        <taxon>Parasponia</taxon>
    </lineage>
</organism>
<evidence type="ECO:0000313" key="1">
    <source>
        <dbReference type="EMBL" id="PON80463.1"/>
    </source>
</evidence>
<gene>
    <name evidence="1" type="ORF">PanWU01x14_000190</name>
</gene>
<dbReference type="AlphaFoldDB" id="A0A2P5E4K3"/>
<name>A0A2P5E4K3_PARAD</name>
<evidence type="ECO:0000313" key="2">
    <source>
        <dbReference type="Proteomes" id="UP000237105"/>
    </source>
</evidence>
<sequence length="82" mass="9435">MKLRTSIDLGTMKLTQTRGCCLTAADHFGRLEERVSRSTAESFNCDWIERIKTRCTRTERIDTWIERIELGLSSIVAVLQCL</sequence>
<feature type="non-terminal residue" evidence="1">
    <location>
        <position position="82"/>
    </location>
</feature>
<dbReference type="Proteomes" id="UP000237105">
    <property type="component" value="Unassembled WGS sequence"/>
</dbReference>
<proteinExistence type="predicted"/>
<keyword evidence="2" id="KW-1185">Reference proteome</keyword>
<dbReference type="EMBL" id="JXTB01000001">
    <property type="protein sequence ID" value="PON80463.1"/>
    <property type="molecule type" value="Genomic_DNA"/>
</dbReference>
<accession>A0A2P5E4K3</accession>
<dbReference type="OrthoDB" id="10339677at2759"/>
<protein>
    <submittedName>
        <fullName evidence="1">Uncharacterized protein</fullName>
    </submittedName>
</protein>